<dbReference type="EMBL" id="BRYB01005872">
    <property type="protein sequence ID" value="GMI30028.1"/>
    <property type="molecule type" value="Genomic_DNA"/>
</dbReference>
<feature type="compositionally biased region" description="Low complexity" evidence="2">
    <location>
        <begin position="70"/>
        <end position="83"/>
    </location>
</feature>
<dbReference type="PANTHER" id="PTHR23159">
    <property type="entry name" value="CENTROSOMAL PROTEIN 2"/>
    <property type="match status" value="1"/>
</dbReference>
<gene>
    <name evidence="3" type="ORF">TeGR_g2988</name>
</gene>
<accession>A0ABQ6MPZ8</accession>
<protein>
    <submittedName>
        <fullName evidence="3">Uncharacterized protein</fullName>
    </submittedName>
</protein>
<proteinExistence type="predicted"/>
<evidence type="ECO:0000256" key="1">
    <source>
        <dbReference type="SAM" id="Coils"/>
    </source>
</evidence>
<evidence type="ECO:0000313" key="3">
    <source>
        <dbReference type="EMBL" id="GMI30028.1"/>
    </source>
</evidence>
<feature type="compositionally biased region" description="Basic and acidic residues" evidence="2">
    <location>
        <begin position="1377"/>
        <end position="1388"/>
    </location>
</feature>
<feature type="region of interest" description="Disordered" evidence="2">
    <location>
        <begin position="1365"/>
        <end position="1394"/>
    </location>
</feature>
<organism evidence="3 4">
    <name type="scientific">Tetraparma gracilis</name>
    <dbReference type="NCBI Taxonomy" id="2962635"/>
    <lineage>
        <taxon>Eukaryota</taxon>
        <taxon>Sar</taxon>
        <taxon>Stramenopiles</taxon>
        <taxon>Ochrophyta</taxon>
        <taxon>Bolidophyceae</taxon>
        <taxon>Parmales</taxon>
        <taxon>Triparmaceae</taxon>
        <taxon>Tetraparma</taxon>
    </lineage>
</organism>
<feature type="compositionally biased region" description="Acidic residues" evidence="2">
    <location>
        <begin position="60"/>
        <end position="69"/>
    </location>
</feature>
<reference evidence="3 4" key="1">
    <citation type="journal article" date="2023" name="Commun. Biol.">
        <title>Genome analysis of Parmales, the sister group of diatoms, reveals the evolutionary specialization of diatoms from phago-mixotrophs to photoautotrophs.</title>
        <authorList>
            <person name="Ban H."/>
            <person name="Sato S."/>
            <person name="Yoshikawa S."/>
            <person name="Yamada K."/>
            <person name="Nakamura Y."/>
            <person name="Ichinomiya M."/>
            <person name="Sato N."/>
            <person name="Blanc-Mathieu R."/>
            <person name="Endo H."/>
            <person name="Kuwata A."/>
            <person name="Ogata H."/>
        </authorList>
    </citation>
    <scope>NUCLEOTIDE SEQUENCE [LARGE SCALE GENOMIC DNA]</scope>
</reference>
<comment type="caution">
    <text evidence="3">The sequence shown here is derived from an EMBL/GenBank/DDBJ whole genome shotgun (WGS) entry which is preliminary data.</text>
</comment>
<feature type="coiled-coil region" evidence="1">
    <location>
        <begin position="1125"/>
        <end position="1237"/>
    </location>
</feature>
<evidence type="ECO:0000256" key="2">
    <source>
        <dbReference type="SAM" id="MobiDB-lite"/>
    </source>
</evidence>
<dbReference type="PANTHER" id="PTHR23159:SF31">
    <property type="entry name" value="CENTROSOME-ASSOCIATED PROTEIN CEP250 ISOFORM X1"/>
    <property type="match status" value="1"/>
</dbReference>
<feature type="compositionally biased region" description="Basic and acidic residues" evidence="2">
    <location>
        <begin position="151"/>
        <end position="163"/>
    </location>
</feature>
<keyword evidence="4" id="KW-1185">Reference proteome</keyword>
<feature type="region of interest" description="Disordered" evidence="2">
    <location>
        <begin position="336"/>
        <end position="364"/>
    </location>
</feature>
<feature type="region of interest" description="Disordered" evidence="2">
    <location>
        <begin position="56"/>
        <end position="92"/>
    </location>
</feature>
<sequence length="1410" mass="158464">MLEFCDGVPVTPALRQSAILAIKLPSVRTVAGEWETTRIQVEMLGNARQIKEELSGYRDDGDDSGDDELSTTSSLTVDSSGSPPAAPPSLVLSRYPHPPLHLPDFRLLLSRSFPPPVDGSLAAASASAEVAVRRVLMPYRESLAEARRRVLKEEEVHDDDRGRLLSAADAGDHPHPNPGDPNWTAATPDLKSLASLGVFAPGPSPPPPSVGSGLSLPRYDEDEYRRVITVETYRAALDEMEGEAPGAPRTPGRDGSDRPPWVPPPGNTSPSRAMPSWEIDGDAPPAPSTPLAAAVKHHAPPSSPPTSLSDVPFSGISLGYLDDLSAPPPAGLWELPIPPSLSPPPRSPLPSPIVPPPPPPDAKDMRSLTTAVHSVFDVIVAGHATSVRLHAVNTALRRCCDAFSGARSRYVQAVQQSFANKLSTMKLWGKDEPKLRILAEEAEAYVGKIESLEQEKSEREYKLAAEKRAALRLRERIDEERELRERAEEHTKSLHRQVVEASKELEVEGGFDVEKDRALRKRLKAFVPRGSLRLHFKKFRDKVRAHRHLREFKDHFFSKSRARSLHYWCHRWRAYLRDVRDLKTRAKAASLIVSRRSLASWRAAYHLQVTADAHHRRRLLRGARKAVEHWRDLARNAGKVRGVVEKINKRGEMKRWVVRWRRYVRACRLAPAEEEKMGRIADAHDLGRRWRGFVRAVKAVLEERAERVEGTVRAVALSRKRAAMREWHVRYRTAALGRTSLSRRAFSQWKVAWTVRAAGAAFWETASRFNEGRLLKKVVTRWHNCAKHERRVRREKRAMMCVLRLGESGKVYMAFEKMKGVWASWKRGRENNRKALQHYFTQVSRRFFAAWTEHVAMAKAVAKVLPVLARGSRTVKIMWGMDRWRGFVVDSRRSAKINIASNKIVKNFLGRFVGKHMSVFFEAWKGWTKKRSRSKVLAGVVGRRAGEERRVKFFRNWTNAYVAAKAALWQAGASELHGDSSDAGSQRTVERLKSQFAQTQQLTIEEMEHEKEAEAQLAGLQGECIDKKLELDSVTALLHRLAADLVKCEKGLEKVEGKRLKKVEGLEETKMFMKKLKGRKEEEKYSTINGRADVVKEEVKKEVEGGGREGIADLVQGNMGREGRKAELERQVKSLKLAGARLQKKNLAVKVELEREERRVERVEREAREKVGVLKDRRIQKLEDVEERADLLKVEREKVVALRGKVDGSWVKLDEEERELRERLESAQKRALEVEGIVWRRNVELGGLREEVRGGERGRVEENKLGIVRVRMESRSEVAEKQAREARVEANGRSGASVTTAKSMATAEEKLLKKMGVLKNTTNANNNNSVSGRILAKKQRETGAALHRMAALGLIENLGEEQRGLRAGRNGGEGEMDAVKRDVEREAARSASTAGEIESLTASILSGLAA</sequence>
<evidence type="ECO:0000313" key="4">
    <source>
        <dbReference type="Proteomes" id="UP001165060"/>
    </source>
</evidence>
<feature type="compositionally biased region" description="Pro residues" evidence="2">
    <location>
        <begin position="336"/>
        <end position="360"/>
    </location>
</feature>
<keyword evidence="1" id="KW-0175">Coiled coil</keyword>
<feature type="region of interest" description="Disordered" evidence="2">
    <location>
        <begin position="236"/>
        <end position="310"/>
    </location>
</feature>
<feature type="region of interest" description="Disordered" evidence="2">
    <location>
        <begin position="151"/>
        <end position="217"/>
    </location>
</feature>
<name>A0ABQ6MPZ8_9STRA</name>
<feature type="coiled-coil region" evidence="1">
    <location>
        <begin position="435"/>
        <end position="504"/>
    </location>
</feature>
<dbReference type="Proteomes" id="UP001165060">
    <property type="component" value="Unassembled WGS sequence"/>
</dbReference>